<evidence type="ECO:0000313" key="8">
    <source>
        <dbReference type="Proteomes" id="UP000095280"/>
    </source>
</evidence>
<sequence>MNPMIDRDSNSSRSIFNPTIMKAIDGIREDNFGPDENSNMTIGSSLQFNFGSLSTKRFVEKIVVWKRKGNDCSFDPNDYTFDSVERRLGNVRYMGFCLPIDKGEYFVVSCSRMLMVSISVRRRDSRPMTACDVPAELEVYGSRCTLLCKQKDPITPAVLLSLANQVNPRDPADAAFWAAVLCCFWALLRKANVCGRHSILVSDTQADSQCWRLRVRQSKTNQCGQDHQEAVLPALGSHPLCPVQALRRHFQTNKLRSAPALTRLFCVHIAGSWCPMSSRQFDRRLARALTDAGWAATAFSGHSLRRGGACLAFDSGLDVEQIKRLGGWRSGAVSRYLPQSGGCLRLLRPMVNPCEQCSAVYELLTNTCPSALSGLEPATAAVESECVLHCTLNTLAPAAQLFSTMLTACSCRSPEDAPSSLSTRHFTQHMAPQQAQQQYVLTGDILLLASGTVTKAGAVVALVLVVALLNSCACWKVGEVLNTQTVPQMSQTKANRDSSEMMPFAQFDAVLCSAASLRCESPLVFFALTKFPRANMRPVQPATTRPRSTAAMVQHAMSVLATSVPPTFDLGLLLINNPNPLDPASTRGPELEPYLAAVARENAQSLLSEIWQRLPAERVEDAVVAPLPPPSTPLPREKPPPKPKPPSRWEEFARLKSIRRNKKEQAVWDEATGEWRPRWGYGRADPSKEWLLEVPASADPNEDQFGRLKKEKKERVAKNELQRLKNISRNMRLGGTLPALSAGGGGATSSSKELKRALVVAKRSDASVGQFSAKVGGEKVGHLQGRRRHFLPNTGSLTAERGIQEQVLKELAARRTDPLNTERAVNRLQQQREQSGDAANAVNGRRRPQKKKTAGKVSTEGGKSRRQNARDSKSRKYKKAAASGRANQKMKSLMNAAAMSADKPVGPLTVTCVKNLTDKLYEKRKTAAMDIERIVRDYQKDGKEADTRSLLFLLRSEFLESANPIRARAASSAWQRATYLKNQLILPVQEAPKYTDELFRPACDILCNDRDSRVRYYACEALYNIVKVIRASVIPHFSLLFAGLSACAQDPEATIRKGSEMLDKLLKEVVLDSSAERLSMEEFVSLAKDRMYSENVYVRQFLVSWHLRQQAGARATGGASLARAAHPALSDTVRGTRPASCRFESGE</sequence>
<dbReference type="GO" id="GO:0015074">
    <property type="term" value="P:DNA integration"/>
    <property type="evidence" value="ECO:0007669"/>
    <property type="project" value="InterPro"/>
</dbReference>
<dbReference type="GO" id="GO:0005634">
    <property type="term" value="C:nucleus"/>
    <property type="evidence" value="ECO:0007669"/>
    <property type="project" value="UniProtKB-SubCell"/>
</dbReference>
<dbReference type="InterPro" id="IPR016024">
    <property type="entry name" value="ARM-type_fold"/>
</dbReference>
<dbReference type="InterPro" id="IPR013762">
    <property type="entry name" value="Integrase-like_cat_sf"/>
</dbReference>
<dbReference type="SUPFAM" id="SSF56349">
    <property type="entry name" value="DNA breaking-rejoining enzymes"/>
    <property type="match status" value="1"/>
</dbReference>
<dbReference type="GO" id="GO:0006661">
    <property type="term" value="P:phosphatidylinositol biosynthetic process"/>
    <property type="evidence" value="ECO:0007669"/>
    <property type="project" value="InterPro"/>
</dbReference>
<feature type="region of interest" description="Disordered" evidence="6">
    <location>
        <begin position="624"/>
        <end position="648"/>
    </location>
</feature>
<feature type="region of interest" description="Disordered" evidence="6">
    <location>
        <begin position="828"/>
        <end position="889"/>
    </location>
</feature>
<keyword evidence="5" id="KW-0539">Nucleus</keyword>
<evidence type="ECO:0000256" key="1">
    <source>
        <dbReference type="ARBA" id="ARBA00004123"/>
    </source>
</evidence>
<dbReference type="PROSITE" id="PS51898">
    <property type="entry name" value="TYR_RECOMBINASE"/>
    <property type="match status" value="1"/>
</dbReference>
<evidence type="ECO:0000313" key="9">
    <source>
        <dbReference type="WBParaSite" id="maker-uti_cns_0003043-snap-gene-0.2-mRNA-1"/>
    </source>
</evidence>
<dbReference type="GO" id="GO:0042254">
    <property type="term" value="P:ribosome biogenesis"/>
    <property type="evidence" value="ECO:0007669"/>
    <property type="project" value="UniProtKB-KW"/>
</dbReference>
<dbReference type="Pfam" id="PF12755">
    <property type="entry name" value="Vac14_Fab1_bd"/>
    <property type="match status" value="1"/>
</dbReference>
<dbReference type="PANTHER" id="PTHR16023:SF0">
    <property type="entry name" value="PROTEIN VAC14 HOMOLOG"/>
    <property type="match status" value="1"/>
</dbReference>
<keyword evidence="8" id="KW-1185">Reference proteome</keyword>
<dbReference type="WBParaSite" id="maker-uti_cns_0003043-snap-gene-0.2-mRNA-1">
    <property type="protein sequence ID" value="maker-uti_cns_0003043-snap-gene-0.2-mRNA-1"/>
    <property type="gene ID" value="maker-uti_cns_0003043-snap-gene-0.2"/>
</dbReference>
<dbReference type="InterPro" id="IPR011010">
    <property type="entry name" value="DNA_brk_join_enz"/>
</dbReference>
<dbReference type="Gene3D" id="1.25.10.10">
    <property type="entry name" value="Leucine-rich Repeat Variant"/>
    <property type="match status" value="1"/>
</dbReference>
<comment type="subcellular location">
    <subcellularLocation>
        <location evidence="1">Nucleus</location>
    </subcellularLocation>
</comment>
<dbReference type="Pfam" id="PF04939">
    <property type="entry name" value="RRS1"/>
    <property type="match status" value="1"/>
</dbReference>
<evidence type="ECO:0000256" key="5">
    <source>
        <dbReference type="ARBA" id="ARBA00023242"/>
    </source>
</evidence>
<name>A0A1I8GT21_9PLAT</name>
<comment type="similarity">
    <text evidence="2">Belongs to the RRS1 family.</text>
</comment>
<dbReference type="InterPro" id="IPR002104">
    <property type="entry name" value="Integrase_catalytic"/>
</dbReference>
<evidence type="ECO:0000256" key="4">
    <source>
        <dbReference type="ARBA" id="ARBA00023172"/>
    </source>
</evidence>
<feature type="domain" description="Tyr recombinase" evidence="7">
    <location>
        <begin position="149"/>
        <end position="351"/>
    </location>
</feature>
<dbReference type="InterPro" id="IPR026825">
    <property type="entry name" value="Vac14"/>
</dbReference>
<organism evidence="8 9">
    <name type="scientific">Macrostomum lignano</name>
    <dbReference type="NCBI Taxonomy" id="282301"/>
    <lineage>
        <taxon>Eukaryota</taxon>
        <taxon>Metazoa</taxon>
        <taxon>Spiralia</taxon>
        <taxon>Lophotrochozoa</taxon>
        <taxon>Platyhelminthes</taxon>
        <taxon>Rhabditophora</taxon>
        <taxon>Macrostomorpha</taxon>
        <taxon>Macrostomida</taxon>
        <taxon>Macrostomidae</taxon>
        <taxon>Macrostomum</taxon>
    </lineage>
</organism>
<dbReference type="GO" id="GO:0010008">
    <property type="term" value="C:endosome membrane"/>
    <property type="evidence" value="ECO:0007669"/>
    <property type="project" value="TreeGrafter"/>
</dbReference>
<evidence type="ECO:0000259" key="7">
    <source>
        <dbReference type="PROSITE" id="PS51898"/>
    </source>
</evidence>
<proteinExistence type="inferred from homology"/>
<reference evidence="9" key="1">
    <citation type="submission" date="2016-11" db="UniProtKB">
        <authorList>
            <consortium name="WormBaseParasite"/>
        </authorList>
    </citation>
    <scope>IDENTIFICATION</scope>
</reference>
<protein>
    <submittedName>
        <fullName evidence="9">Ribosome biogenesis regulatory protein homolog</fullName>
    </submittedName>
</protein>
<feature type="compositionally biased region" description="Basic residues" evidence="6">
    <location>
        <begin position="844"/>
        <end position="854"/>
    </location>
</feature>
<dbReference type="SUPFAM" id="SSF48371">
    <property type="entry name" value="ARM repeat"/>
    <property type="match status" value="1"/>
</dbReference>
<evidence type="ECO:0000256" key="3">
    <source>
        <dbReference type="ARBA" id="ARBA00022517"/>
    </source>
</evidence>
<evidence type="ECO:0000256" key="2">
    <source>
        <dbReference type="ARBA" id="ARBA00010077"/>
    </source>
</evidence>
<accession>A0A1I8GT21</accession>
<dbReference type="PANTHER" id="PTHR16023">
    <property type="entry name" value="TAX1 BINDING PROTEIN-RELATED"/>
    <property type="match status" value="1"/>
</dbReference>
<dbReference type="InterPro" id="IPR007023">
    <property type="entry name" value="Ribosom_reg"/>
</dbReference>
<keyword evidence="3" id="KW-0690">Ribosome biogenesis</keyword>
<dbReference type="GO" id="GO:0070772">
    <property type="term" value="C:PAS complex"/>
    <property type="evidence" value="ECO:0007669"/>
    <property type="project" value="InterPro"/>
</dbReference>
<dbReference type="InterPro" id="IPR011989">
    <property type="entry name" value="ARM-like"/>
</dbReference>
<dbReference type="Gene3D" id="1.10.443.10">
    <property type="entry name" value="Intergrase catalytic core"/>
    <property type="match status" value="1"/>
</dbReference>
<dbReference type="AlphaFoldDB" id="A0A1I8GT21"/>
<dbReference type="GO" id="GO:0003677">
    <property type="term" value="F:DNA binding"/>
    <property type="evidence" value="ECO:0007669"/>
    <property type="project" value="InterPro"/>
</dbReference>
<dbReference type="Proteomes" id="UP000095280">
    <property type="component" value="Unplaced"/>
</dbReference>
<dbReference type="GO" id="GO:0006310">
    <property type="term" value="P:DNA recombination"/>
    <property type="evidence" value="ECO:0007669"/>
    <property type="project" value="UniProtKB-KW"/>
</dbReference>
<evidence type="ECO:0000256" key="6">
    <source>
        <dbReference type="SAM" id="MobiDB-lite"/>
    </source>
</evidence>
<keyword evidence="4" id="KW-0233">DNA recombination</keyword>